<evidence type="ECO:0000313" key="1">
    <source>
        <dbReference type="EMBL" id="ASV74216.1"/>
    </source>
</evidence>
<gene>
    <name evidence="1" type="ORF">THTE_1614</name>
</gene>
<dbReference type="Proteomes" id="UP000215086">
    <property type="component" value="Chromosome"/>
</dbReference>
<dbReference type="RefSeq" id="WP_095414601.1">
    <property type="nucleotide sequence ID" value="NZ_CP018477.1"/>
</dbReference>
<organism evidence="1 2">
    <name type="scientific">Thermogutta terrifontis</name>
    <dbReference type="NCBI Taxonomy" id="1331910"/>
    <lineage>
        <taxon>Bacteria</taxon>
        <taxon>Pseudomonadati</taxon>
        <taxon>Planctomycetota</taxon>
        <taxon>Planctomycetia</taxon>
        <taxon>Pirellulales</taxon>
        <taxon>Thermoguttaceae</taxon>
        <taxon>Thermogutta</taxon>
    </lineage>
</organism>
<proteinExistence type="predicted"/>
<protein>
    <submittedName>
        <fullName evidence="1">Uncharacterized protein</fullName>
    </submittedName>
</protein>
<reference evidence="1 2" key="1">
    <citation type="journal article" name="Front. Microbiol.">
        <title>Sugar Metabolism of the First Thermophilic Planctomycete Thermogutta terrifontis: Comparative Genomic and Transcriptomic Approaches.</title>
        <authorList>
            <person name="Elcheninov A.G."/>
            <person name="Menzel P."/>
            <person name="Gudbergsdottir S.R."/>
            <person name="Slesarev A.I."/>
            <person name="Kadnikov V.V."/>
            <person name="Krogh A."/>
            <person name="Bonch-Osmolovskaya E.A."/>
            <person name="Peng X."/>
            <person name="Kublanov I.V."/>
        </authorList>
    </citation>
    <scope>NUCLEOTIDE SEQUENCE [LARGE SCALE GENOMIC DNA]</scope>
    <source>
        <strain evidence="1 2">R1</strain>
    </source>
</reference>
<dbReference type="KEGG" id="ttf:THTE_1614"/>
<dbReference type="AlphaFoldDB" id="A0A286RE38"/>
<sequence>MSGDIPAKSVVVIHPYVDLDACACVAFAGADVEHVKFLPSHITERPPELASARFLDHPLGIKGAREDGGLVHAACLLMPEVADLVNSPLLREIDYQDTYGWSFPRYNLATLITALRAEFKAQGLEGEGLDRAILRCMVPIIRGLARLERQRRTKQVTLIKIGAWPFALRVDSENLDPHLSLQVISDQEGEESRPVGVLYQEGYNLGIARFAPFTEPDFRPLAAHLPGWFIHSSGFLACWGSNKAPRSEPPPAGTPQNWVELLQLVQKVLSNPVTSSESDPSRT</sequence>
<evidence type="ECO:0000313" key="2">
    <source>
        <dbReference type="Proteomes" id="UP000215086"/>
    </source>
</evidence>
<accession>A0A286RE38</accession>
<keyword evidence="2" id="KW-1185">Reference proteome</keyword>
<dbReference type="EMBL" id="CP018477">
    <property type="protein sequence ID" value="ASV74216.1"/>
    <property type="molecule type" value="Genomic_DNA"/>
</dbReference>
<name>A0A286RE38_9BACT</name>